<reference evidence="5" key="1">
    <citation type="journal article" date="2017" name="Genome Biol.">
        <title>Comparative genomics reveals high biological diversity and specific adaptations in the industrially and medically important fungal genus Aspergillus.</title>
        <authorList>
            <person name="de Vries R.P."/>
            <person name="Riley R."/>
            <person name="Wiebenga A."/>
            <person name="Aguilar-Osorio G."/>
            <person name="Amillis S."/>
            <person name="Uchima C.A."/>
            <person name="Anderluh G."/>
            <person name="Asadollahi M."/>
            <person name="Askin M."/>
            <person name="Barry K."/>
            <person name="Battaglia E."/>
            <person name="Bayram O."/>
            <person name="Benocci T."/>
            <person name="Braus-Stromeyer S.A."/>
            <person name="Caldana C."/>
            <person name="Canovas D."/>
            <person name="Cerqueira G.C."/>
            <person name="Chen F."/>
            <person name="Chen W."/>
            <person name="Choi C."/>
            <person name="Clum A."/>
            <person name="Dos Santos R.A."/>
            <person name="Damasio A.R."/>
            <person name="Diallinas G."/>
            <person name="Emri T."/>
            <person name="Fekete E."/>
            <person name="Flipphi M."/>
            <person name="Freyberg S."/>
            <person name="Gallo A."/>
            <person name="Gournas C."/>
            <person name="Habgood R."/>
            <person name="Hainaut M."/>
            <person name="Harispe M.L."/>
            <person name="Henrissat B."/>
            <person name="Hilden K.S."/>
            <person name="Hope R."/>
            <person name="Hossain A."/>
            <person name="Karabika E."/>
            <person name="Karaffa L."/>
            <person name="Karanyi Z."/>
            <person name="Krasevec N."/>
            <person name="Kuo A."/>
            <person name="Kusch H."/>
            <person name="LaButti K."/>
            <person name="Lagendijk E.L."/>
            <person name="Lapidus A."/>
            <person name="Levasseur A."/>
            <person name="Lindquist E."/>
            <person name="Lipzen A."/>
            <person name="Logrieco A.F."/>
            <person name="MacCabe A."/>
            <person name="Maekelae M.R."/>
            <person name="Malavazi I."/>
            <person name="Melin P."/>
            <person name="Meyer V."/>
            <person name="Mielnichuk N."/>
            <person name="Miskei M."/>
            <person name="Molnar A.P."/>
            <person name="Mule G."/>
            <person name="Ngan C.Y."/>
            <person name="Orejas M."/>
            <person name="Orosz E."/>
            <person name="Ouedraogo J.P."/>
            <person name="Overkamp K.M."/>
            <person name="Park H.-S."/>
            <person name="Perrone G."/>
            <person name="Piumi F."/>
            <person name="Punt P.J."/>
            <person name="Ram A.F."/>
            <person name="Ramon A."/>
            <person name="Rauscher S."/>
            <person name="Record E."/>
            <person name="Riano-Pachon D.M."/>
            <person name="Robert V."/>
            <person name="Roehrig J."/>
            <person name="Ruller R."/>
            <person name="Salamov A."/>
            <person name="Salih N.S."/>
            <person name="Samson R.A."/>
            <person name="Sandor E."/>
            <person name="Sanguinetti M."/>
            <person name="Schuetze T."/>
            <person name="Sepcic K."/>
            <person name="Shelest E."/>
            <person name="Sherlock G."/>
            <person name="Sophianopoulou V."/>
            <person name="Squina F.M."/>
            <person name="Sun H."/>
            <person name="Susca A."/>
            <person name="Todd R.B."/>
            <person name="Tsang A."/>
            <person name="Unkles S.E."/>
            <person name="van de Wiele N."/>
            <person name="van Rossen-Uffink D."/>
            <person name="Oliveira J.V."/>
            <person name="Vesth T.C."/>
            <person name="Visser J."/>
            <person name="Yu J.-H."/>
            <person name="Zhou M."/>
            <person name="Andersen M.R."/>
            <person name="Archer D.B."/>
            <person name="Baker S.E."/>
            <person name="Benoit I."/>
            <person name="Brakhage A.A."/>
            <person name="Braus G.H."/>
            <person name="Fischer R."/>
            <person name="Frisvad J.C."/>
            <person name="Goldman G.H."/>
            <person name="Houbraken J."/>
            <person name="Oakley B."/>
            <person name="Pocsi I."/>
            <person name="Scazzocchio C."/>
            <person name="Seiboth B."/>
            <person name="vanKuyk P.A."/>
            <person name="Wortman J."/>
            <person name="Dyer P.S."/>
            <person name="Grigoriev I.V."/>
        </authorList>
    </citation>
    <scope>NUCLEOTIDE SEQUENCE [LARGE SCALE GENOMIC DNA]</scope>
    <source>
        <strain evidence="5">DTO 134E9</strain>
    </source>
</reference>
<proteinExistence type="predicted"/>
<dbReference type="SMART" id="SM01294">
    <property type="entry name" value="PKS_PP_betabranch"/>
    <property type="match status" value="1"/>
</dbReference>
<evidence type="ECO:0000259" key="3">
    <source>
        <dbReference type="PROSITE" id="PS50075"/>
    </source>
</evidence>
<evidence type="ECO:0000313" key="5">
    <source>
        <dbReference type="Proteomes" id="UP000184383"/>
    </source>
</evidence>
<evidence type="ECO:0000256" key="1">
    <source>
        <dbReference type="ARBA" id="ARBA00022450"/>
    </source>
</evidence>
<dbReference type="Pfam" id="PF00550">
    <property type="entry name" value="PP-binding"/>
    <property type="match status" value="1"/>
</dbReference>
<dbReference type="InterPro" id="IPR020806">
    <property type="entry name" value="PKS_PP-bd"/>
</dbReference>
<dbReference type="PROSITE" id="PS00455">
    <property type="entry name" value="AMP_BINDING"/>
    <property type="match status" value="1"/>
</dbReference>
<dbReference type="Pfam" id="PF23562">
    <property type="entry name" value="AMP-binding_C_3"/>
    <property type="match status" value="1"/>
</dbReference>
<dbReference type="PROSITE" id="PS00012">
    <property type="entry name" value="PHOSPHOPANTETHEINE"/>
    <property type="match status" value="1"/>
</dbReference>
<dbReference type="InterPro" id="IPR013120">
    <property type="entry name" value="FAR_NAD-bd"/>
</dbReference>
<dbReference type="SUPFAM" id="SSF47336">
    <property type="entry name" value="ACP-like"/>
    <property type="match status" value="1"/>
</dbReference>
<accession>A0A1L9R647</accession>
<dbReference type="Pfam" id="PF07993">
    <property type="entry name" value="NAD_binding_4"/>
    <property type="match status" value="1"/>
</dbReference>
<keyword evidence="1" id="KW-0596">Phosphopantetheine</keyword>
<dbReference type="SUPFAM" id="SSF56801">
    <property type="entry name" value="Acetyl-CoA synthetase-like"/>
    <property type="match status" value="1"/>
</dbReference>
<dbReference type="InterPro" id="IPR006162">
    <property type="entry name" value="Ppantetheine_attach_site"/>
</dbReference>
<evidence type="ECO:0000313" key="4">
    <source>
        <dbReference type="EMBL" id="OJJ30358.1"/>
    </source>
</evidence>
<name>A0A1L9R647_ASPWE</name>
<dbReference type="GeneID" id="63744848"/>
<dbReference type="Gene3D" id="3.40.50.12780">
    <property type="entry name" value="N-terminal domain of ligase-like"/>
    <property type="match status" value="1"/>
</dbReference>
<feature type="domain" description="Carrier" evidence="3">
    <location>
        <begin position="549"/>
        <end position="630"/>
    </location>
</feature>
<dbReference type="SUPFAM" id="SSF51735">
    <property type="entry name" value="NAD(P)-binding Rossmann-fold domains"/>
    <property type="match status" value="1"/>
</dbReference>
<dbReference type="InterPro" id="IPR042099">
    <property type="entry name" value="ANL_N_sf"/>
</dbReference>
<dbReference type="RefSeq" id="XP_040684035.1">
    <property type="nucleotide sequence ID" value="XM_040829000.1"/>
</dbReference>
<dbReference type="GO" id="GO:0031177">
    <property type="term" value="F:phosphopantetheine binding"/>
    <property type="evidence" value="ECO:0007669"/>
    <property type="project" value="InterPro"/>
</dbReference>
<dbReference type="PANTHER" id="PTHR44845:SF1">
    <property type="entry name" value="L-2-AMINOADIPATE REDUCTASE"/>
    <property type="match status" value="1"/>
</dbReference>
<dbReference type="InterPro" id="IPR036291">
    <property type="entry name" value="NAD(P)-bd_dom_sf"/>
</dbReference>
<dbReference type="Gene3D" id="1.10.1200.10">
    <property type="entry name" value="ACP-like"/>
    <property type="match status" value="1"/>
</dbReference>
<dbReference type="STRING" id="1073089.A0A1L9R647"/>
<dbReference type="InterPro" id="IPR009081">
    <property type="entry name" value="PP-bd_ACP"/>
</dbReference>
<keyword evidence="5" id="KW-1185">Reference proteome</keyword>
<dbReference type="AlphaFoldDB" id="A0A1L9R647"/>
<dbReference type="Gene3D" id="3.40.50.720">
    <property type="entry name" value="NAD(P)-binding Rossmann-like Domain"/>
    <property type="match status" value="1"/>
</dbReference>
<dbReference type="InterPro" id="IPR036736">
    <property type="entry name" value="ACP-like_sf"/>
</dbReference>
<dbReference type="InterPro" id="IPR020845">
    <property type="entry name" value="AMP-binding_CS"/>
</dbReference>
<dbReference type="PROSITE" id="PS50075">
    <property type="entry name" value="CARRIER"/>
    <property type="match status" value="1"/>
</dbReference>
<keyword evidence="2" id="KW-0597">Phosphoprotein</keyword>
<protein>
    <recommendedName>
        <fullName evidence="3">Carrier domain-containing protein</fullName>
    </recommendedName>
</protein>
<dbReference type="VEuPathDB" id="FungiDB:ASPWEDRAFT_120587"/>
<dbReference type="PANTHER" id="PTHR44845">
    <property type="entry name" value="CARRIER DOMAIN-CONTAINING PROTEIN"/>
    <property type="match status" value="1"/>
</dbReference>
<evidence type="ECO:0000256" key="2">
    <source>
        <dbReference type="ARBA" id="ARBA00022553"/>
    </source>
</evidence>
<dbReference type="EMBL" id="KV878217">
    <property type="protein sequence ID" value="OJJ30358.1"/>
    <property type="molecule type" value="Genomic_DNA"/>
</dbReference>
<dbReference type="Pfam" id="PF00501">
    <property type="entry name" value="AMP-binding"/>
    <property type="match status" value="1"/>
</dbReference>
<dbReference type="SMART" id="SM00823">
    <property type="entry name" value="PKS_PP"/>
    <property type="match status" value="1"/>
</dbReference>
<gene>
    <name evidence="4" type="ORF">ASPWEDRAFT_120587</name>
</gene>
<dbReference type="InterPro" id="IPR000873">
    <property type="entry name" value="AMP-dep_synth/lig_dom"/>
</dbReference>
<sequence length="1041" mass="115576">MNPALRERALVDDKDKINKKVPEREALTVDELVRHRASLRTGQPVISYPRKGIEYEDFPLRQLDVFGYRAAKVLATRLPPRSSSAETPAVISLLGPSDLSYLVTLLALTKLGHTILFLSTRISIEAYVSLLERTGSNHLLIHQSFRDAAEELQKRRPGLQIDEIPAQEVYYYPIPEEDIDTNLVPHLDPDVESKYNTFIIHSSGSTGLPKPIFQTQGAAIKNYAGNMNMRGFVTLPLYHNHGISCLFRTVHSCQTLHLYNAELPLTKQYLLDIMKAHDFEIFYGVPYALKLLAETDDGIAALAGFKAVMFGGSACPDSLGDRLVANGVNLISHYGSTETGQLMTSVRPREDKEWDYLRPSEAVKRFLRFEERSAGIFELVCLDGWPSKVTSNRPDGSYATKDLFMKHSTLEAYKYYARLDDTLVLVNGEKVNPLDMEGHVRQHDAVSEAVVFGQGKSHIGLAVIRAPGAVTLSDEGLIQIIWPAIESAHEVMPAFGQLSRSMVRVLSADTAYPRTDKGTVIRQAFYRDFSQMIEDAYEADETATGSLTLAQPELKAFIRERLETILPLKDPASLTDDTDFFGLGMDSLQATQLRSIITKNINTNGKKLGLNVAFDHPTISSLARHIDSLASGAVDGVVPIEDQMDALLSKYSQFQKHIPLPNGLGGRYMVVTGATGSLGSHVATKLALLPDVQKVYCLVRASSSIEAYDRLLRSMRTRRVYDSLPNEARNKLIPLPSDFSQATLGLDSSTYNTLTSEITDVVHCAWSVNFNLQLSSFERDSIGGLKNLIDLCLKSQRPAPASFNFCSSISSVVNTEGDEIPEALPKKLTYAQNMGYAQSKLVGEHMCVRATQQTGIRARVLRIGQVIGDQEHGIWNATEAIPLMLQTATTIGALPTLDESPFWLPLDTVAGTVIDISLSTADATSSSNVFNVTSQHPFHWTRDLLPYLRGAGLKFEELGQREWLRRLRNSNQDPILNPPIKLVDFFAGKYDTDKPRRTLVWHTEKARELSPTLADATPLDQALVDKMVGFFQKECWGMVKK</sequence>
<organism evidence="4 5">
    <name type="scientific">Aspergillus wentii DTO 134E9</name>
    <dbReference type="NCBI Taxonomy" id="1073089"/>
    <lineage>
        <taxon>Eukaryota</taxon>
        <taxon>Fungi</taxon>
        <taxon>Dikarya</taxon>
        <taxon>Ascomycota</taxon>
        <taxon>Pezizomycotina</taxon>
        <taxon>Eurotiomycetes</taxon>
        <taxon>Eurotiomycetidae</taxon>
        <taxon>Eurotiales</taxon>
        <taxon>Aspergillaceae</taxon>
        <taxon>Aspergillus</taxon>
        <taxon>Aspergillus subgen. Cremei</taxon>
    </lineage>
</organism>
<dbReference type="OrthoDB" id="429813at2759"/>
<dbReference type="Proteomes" id="UP000184383">
    <property type="component" value="Unassembled WGS sequence"/>
</dbReference>